<evidence type="ECO:0000313" key="2">
    <source>
        <dbReference type="Proteomes" id="UP000024635"/>
    </source>
</evidence>
<evidence type="ECO:0000313" key="1">
    <source>
        <dbReference type="EMBL" id="EYC34285.1"/>
    </source>
</evidence>
<sequence length="67" mass="7580">MDKDSFYGKGQSIFNSRFEFNDSCVSEIAAPADPTIGRTPYMLVYRRQQAPADGLLQDANVEEEMEE</sequence>
<protein>
    <recommendedName>
        <fullName evidence="3">USP domain-containing protein</fullName>
    </recommendedName>
</protein>
<keyword evidence="2" id="KW-1185">Reference proteome</keyword>
<proteinExistence type="predicted"/>
<accession>A0A016W3Q8</accession>
<gene>
    <name evidence="1" type="primary">Acey_s0001.g339</name>
    <name evidence="1" type="ORF">Y032_0001g339</name>
</gene>
<reference evidence="2" key="1">
    <citation type="journal article" date="2015" name="Nat. Genet.">
        <title>The genome and transcriptome of the zoonotic hookworm Ancylostoma ceylanicum identify infection-specific gene families.</title>
        <authorList>
            <person name="Schwarz E.M."/>
            <person name="Hu Y."/>
            <person name="Antoshechkin I."/>
            <person name="Miller M.M."/>
            <person name="Sternberg P.W."/>
            <person name="Aroian R.V."/>
        </authorList>
    </citation>
    <scope>NUCLEOTIDE SEQUENCE</scope>
    <source>
        <strain evidence="2">HY135</strain>
    </source>
</reference>
<name>A0A016W3Q8_9BILA</name>
<organism evidence="1 2">
    <name type="scientific">Ancylostoma ceylanicum</name>
    <dbReference type="NCBI Taxonomy" id="53326"/>
    <lineage>
        <taxon>Eukaryota</taxon>
        <taxon>Metazoa</taxon>
        <taxon>Ecdysozoa</taxon>
        <taxon>Nematoda</taxon>
        <taxon>Chromadorea</taxon>
        <taxon>Rhabditida</taxon>
        <taxon>Rhabditina</taxon>
        <taxon>Rhabditomorpha</taxon>
        <taxon>Strongyloidea</taxon>
        <taxon>Ancylostomatidae</taxon>
        <taxon>Ancylostomatinae</taxon>
        <taxon>Ancylostoma</taxon>
    </lineage>
</organism>
<dbReference type="OrthoDB" id="265776at2759"/>
<dbReference type="Proteomes" id="UP000024635">
    <property type="component" value="Unassembled WGS sequence"/>
</dbReference>
<dbReference type="AlphaFoldDB" id="A0A016W3Q8"/>
<dbReference type="EMBL" id="JARK01001337">
    <property type="protein sequence ID" value="EYC34285.1"/>
    <property type="molecule type" value="Genomic_DNA"/>
</dbReference>
<comment type="caution">
    <text evidence="1">The sequence shown here is derived from an EMBL/GenBank/DDBJ whole genome shotgun (WGS) entry which is preliminary data.</text>
</comment>
<evidence type="ECO:0008006" key="3">
    <source>
        <dbReference type="Google" id="ProtNLM"/>
    </source>
</evidence>